<dbReference type="InterPro" id="IPR001611">
    <property type="entry name" value="Leu-rich_rpt"/>
</dbReference>
<dbReference type="PROSITE" id="PS00022">
    <property type="entry name" value="EGF_1"/>
    <property type="match status" value="1"/>
</dbReference>
<keyword evidence="12 17" id="KW-0472">Membrane</keyword>
<keyword evidence="8" id="KW-0677">Repeat</keyword>
<dbReference type="CDD" id="cd00054">
    <property type="entry name" value="EGF_CA"/>
    <property type="match status" value="1"/>
</dbReference>
<evidence type="ECO:0000256" key="12">
    <source>
        <dbReference type="ARBA" id="ARBA00023136"/>
    </source>
</evidence>
<evidence type="ECO:0000256" key="13">
    <source>
        <dbReference type="ARBA" id="ARBA00023157"/>
    </source>
</evidence>
<dbReference type="SUPFAM" id="SSF49265">
    <property type="entry name" value="Fibronectin type III"/>
    <property type="match status" value="1"/>
</dbReference>
<feature type="compositionally biased region" description="Low complexity" evidence="16">
    <location>
        <begin position="637"/>
        <end position="662"/>
    </location>
</feature>
<dbReference type="SUPFAM" id="SSF57196">
    <property type="entry name" value="EGF/Laminin"/>
    <property type="match status" value="1"/>
</dbReference>
<keyword evidence="9" id="KW-0735">Signal-anchor</keyword>
<dbReference type="FunFam" id="3.80.10.10:FF:000211">
    <property type="entry name" value="vasorin"/>
    <property type="match status" value="1"/>
</dbReference>
<keyword evidence="13 15" id="KW-1015">Disulfide bond</keyword>
<dbReference type="InterPro" id="IPR000742">
    <property type="entry name" value="EGF"/>
</dbReference>
<name>A0A8T0ACN0_SILME</name>
<protein>
    <recommendedName>
        <fullName evidence="22">Vasorin</fullName>
    </recommendedName>
</protein>
<dbReference type="InterPro" id="IPR050333">
    <property type="entry name" value="SLRP"/>
</dbReference>
<evidence type="ECO:0000256" key="5">
    <source>
        <dbReference type="ARBA" id="ARBA00022679"/>
    </source>
</evidence>
<evidence type="ECO:0000256" key="17">
    <source>
        <dbReference type="SAM" id="Phobius"/>
    </source>
</evidence>
<keyword evidence="11" id="KW-0333">Golgi apparatus</keyword>
<evidence type="ECO:0000259" key="18">
    <source>
        <dbReference type="PROSITE" id="PS50026"/>
    </source>
</evidence>
<dbReference type="InterPro" id="IPR003961">
    <property type="entry name" value="FN3_dom"/>
</dbReference>
<comment type="caution">
    <text evidence="20">The sequence shown here is derived from an EMBL/GenBank/DDBJ whole genome shotgun (WGS) entry which is preliminary data.</text>
</comment>
<dbReference type="Gene3D" id="2.10.25.10">
    <property type="entry name" value="Laminin"/>
    <property type="match status" value="1"/>
</dbReference>
<gene>
    <name evidence="20" type="ORF">HF521_014278</name>
</gene>
<comment type="caution">
    <text evidence="15">Lacks conserved residue(s) required for the propagation of feature annotation.</text>
</comment>
<dbReference type="PROSITE" id="PS50026">
    <property type="entry name" value="EGF_3"/>
    <property type="match status" value="1"/>
</dbReference>
<dbReference type="SMART" id="SM00369">
    <property type="entry name" value="LRR_TYP"/>
    <property type="match status" value="6"/>
</dbReference>
<evidence type="ECO:0000256" key="8">
    <source>
        <dbReference type="ARBA" id="ARBA00022737"/>
    </source>
</evidence>
<dbReference type="InterPro" id="IPR013783">
    <property type="entry name" value="Ig-like_fold"/>
</dbReference>
<dbReference type="InterPro" id="IPR003591">
    <property type="entry name" value="Leu-rich_rpt_typical-subtyp"/>
</dbReference>
<dbReference type="Pfam" id="PF01762">
    <property type="entry name" value="Galactosyl_T"/>
    <property type="match status" value="1"/>
</dbReference>
<evidence type="ECO:0008006" key="22">
    <source>
        <dbReference type="Google" id="ProtNLM"/>
    </source>
</evidence>
<evidence type="ECO:0000256" key="4">
    <source>
        <dbReference type="ARBA" id="ARBA00022676"/>
    </source>
</evidence>
<organism evidence="20 21">
    <name type="scientific">Silurus meridionalis</name>
    <name type="common">Southern catfish</name>
    <name type="synonym">Silurus soldatovi meridionalis</name>
    <dbReference type="NCBI Taxonomy" id="175797"/>
    <lineage>
        <taxon>Eukaryota</taxon>
        <taxon>Metazoa</taxon>
        <taxon>Chordata</taxon>
        <taxon>Craniata</taxon>
        <taxon>Vertebrata</taxon>
        <taxon>Euteleostomi</taxon>
        <taxon>Actinopterygii</taxon>
        <taxon>Neopterygii</taxon>
        <taxon>Teleostei</taxon>
        <taxon>Ostariophysi</taxon>
        <taxon>Siluriformes</taxon>
        <taxon>Siluridae</taxon>
        <taxon>Silurus</taxon>
    </lineage>
</organism>
<keyword evidence="7" id="KW-0732">Signal</keyword>
<keyword evidence="15" id="KW-0245">EGF-like domain</keyword>
<evidence type="ECO:0000313" key="20">
    <source>
        <dbReference type="EMBL" id="KAF7688272.1"/>
    </source>
</evidence>
<dbReference type="InterPro" id="IPR002659">
    <property type="entry name" value="Glyco_trans_31"/>
</dbReference>
<feature type="domain" description="Fibronectin type-III" evidence="19">
    <location>
        <begin position="741"/>
        <end position="830"/>
    </location>
</feature>
<dbReference type="Gene3D" id="2.60.40.10">
    <property type="entry name" value="Immunoglobulins"/>
    <property type="match status" value="1"/>
</dbReference>
<keyword evidence="3" id="KW-0433">Leucine-rich repeat</keyword>
<dbReference type="CDD" id="cd00063">
    <property type="entry name" value="FN3"/>
    <property type="match status" value="1"/>
</dbReference>
<dbReference type="InterPro" id="IPR000483">
    <property type="entry name" value="Cys-rich_flank_reg_C"/>
</dbReference>
<dbReference type="Gene3D" id="3.90.550.50">
    <property type="match status" value="1"/>
</dbReference>
<evidence type="ECO:0000259" key="19">
    <source>
        <dbReference type="PROSITE" id="PS50853"/>
    </source>
</evidence>
<dbReference type="GO" id="GO:0000139">
    <property type="term" value="C:Golgi membrane"/>
    <property type="evidence" value="ECO:0007669"/>
    <property type="project" value="UniProtKB-SubCell"/>
</dbReference>
<dbReference type="SMART" id="SM00013">
    <property type="entry name" value="LRRNT"/>
    <property type="match status" value="1"/>
</dbReference>
<evidence type="ECO:0000256" key="16">
    <source>
        <dbReference type="SAM" id="MobiDB-lite"/>
    </source>
</evidence>
<evidence type="ECO:0000256" key="1">
    <source>
        <dbReference type="ARBA" id="ARBA00004323"/>
    </source>
</evidence>
<evidence type="ECO:0000256" key="2">
    <source>
        <dbReference type="ARBA" id="ARBA00008661"/>
    </source>
</evidence>
<dbReference type="Gene3D" id="3.80.10.10">
    <property type="entry name" value="Ribonuclease Inhibitor"/>
    <property type="match status" value="2"/>
</dbReference>
<dbReference type="InterPro" id="IPR032675">
    <property type="entry name" value="LRR_dom_sf"/>
</dbReference>
<reference evidence="20" key="1">
    <citation type="submission" date="2020-08" db="EMBL/GenBank/DDBJ databases">
        <title>Chromosome-level assembly of Southern catfish (Silurus meridionalis) provides insights into visual adaptation to the nocturnal and benthic lifestyles.</title>
        <authorList>
            <person name="Zhang Y."/>
            <person name="Wang D."/>
            <person name="Peng Z."/>
        </authorList>
    </citation>
    <scope>NUCLEOTIDE SEQUENCE</scope>
    <source>
        <strain evidence="20">SWU-2019-XX</strain>
        <tissue evidence="20">Muscle</tissue>
    </source>
</reference>
<dbReference type="InterPro" id="IPR036116">
    <property type="entry name" value="FN3_sf"/>
</dbReference>
<comment type="similarity">
    <text evidence="2">Belongs to the glycosyltransferase 31 family.</text>
</comment>
<keyword evidence="4" id="KW-0328">Glycosyltransferase</keyword>
<feature type="region of interest" description="Disordered" evidence="16">
    <location>
        <begin position="628"/>
        <end position="682"/>
    </location>
</feature>
<evidence type="ECO:0000256" key="3">
    <source>
        <dbReference type="ARBA" id="ARBA00022614"/>
    </source>
</evidence>
<comment type="subcellular location">
    <subcellularLocation>
        <location evidence="1">Golgi apparatus membrane</location>
        <topology evidence="1">Single-pass type II membrane protein</topology>
    </subcellularLocation>
</comment>
<evidence type="ECO:0000256" key="9">
    <source>
        <dbReference type="ARBA" id="ARBA00022968"/>
    </source>
</evidence>
<evidence type="ECO:0000256" key="14">
    <source>
        <dbReference type="ARBA" id="ARBA00023180"/>
    </source>
</evidence>
<feature type="domain" description="EGF-like" evidence="18">
    <location>
        <begin position="681"/>
        <end position="718"/>
    </location>
</feature>
<sequence length="949" mass="106427">MRRNLPCYNDQQWQFLAVKLASNVPCAFTVLIGPQRSDGTGFHKEHMGNEKLIRERYAMVLFLLGLPSGKNAELQQARIHQENVRHQDMLQSNFIDSSKNATIKMMVMLEWLRDRCPQAHFAVKVDKDILLNIRHLMSMLFSLDIPHRNYLTGQLQNSNSETITLYPLGKCYIMSMDMPAKILMASKEIKPIRKDDVYIGMCLELLNIAPVNPPKPEQFVFIPPKLYNRIVGTLALELRQSKIEKINGGEKWKKQRIKKKKEGGVVTMQLWAQIWQLVLLPLLLLPASFCSTCPQQCYCSNPGSIFCIQRRASTMPLNLPASTHSLFVFQNGINFLQEKDFHGLVHLEMLDLSQNELSMIPNGVFGALQSLHNLDLSSNKITQISKDSFDGLVNLERLYIHNNRIQSIHPAAFKGLEHLLELKLQGNQISLLPVLHLPKLLLLDLSFNNIPPPEPADLQTPHLESLKLAGLGLTALDEGLLRSLGNLHDLDLSQNKLVRMPPALISAKGITRLNLSNNPLGPLRQEDFKNLVGLQELDLSSLNLQGFPVDFFHVFPKLNHLTTAENPFNCVCSLSWFPNWMKNAKVELGRIEETRCHFPLINAGRMLSELEHKDFGCPTTITELSDVLTSSSRHNTPDPTTTPHTTNNVLPFVPSEESPVEPNQQLPPEASASPRSGKEHKEHMCPPNICLNGGTCKFDQRGEINCLCPVGTMGIYCENQDESQTPPLSPSVSVVTVPLIKPDQISFHHVKSTSISLDLHQYIEARPNIRGIRLTYRNLSGPDRRPLQLNVPASYPEYTLRGLQPNCTYSICASPLDEPVEETTHTCMEAKTAGVSLQPTVDRPEHFPFLVPILGAVAVAMTVVIVAAVAVVLRRKRVKCPTDMDLGEPTPFELEGVKMGLENGTAHQKQTEISPYLPASQNSMDYEVPLISEQFASNNNTDQRIPSYF</sequence>
<evidence type="ECO:0000256" key="6">
    <source>
        <dbReference type="ARBA" id="ARBA00022692"/>
    </source>
</evidence>
<evidence type="ECO:0000256" key="10">
    <source>
        <dbReference type="ARBA" id="ARBA00022989"/>
    </source>
</evidence>
<dbReference type="EMBL" id="JABFDY010000026">
    <property type="protein sequence ID" value="KAF7688272.1"/>
    <property type="molecule type" value="Genomic_DNA"/>
</dbReference>
<accession>A0A8T0ACN0</accession>
<evidence type="ECO:0000313" key="21">
    <source>
        <dbReference type="Proteomes" id="UP000606274"/>
    </source>
</evidence>
<dbReference type="PROSITE" id="PS50853">
    <property type="entry name" value="FN3"/>
    <property type="match status" value="1"/>
</dbReference>
<evidence type="ECO:0000256" key="15">
    <source>
        <dbReference type="PROSITE-ProRule" id="PRU00076"/>
    </source>
</evidence>
<dbReference type="InterPro" id="IPR000372">
    <property type="entry name" value="LRRNT"/>
</dbReference>
<dbReference type="SMART" id="SM00082">
    <property type="entry name" value="LRRCT"/>
    <property type="match status" value="1"/>
</dbReference>
<dbReference type="PANTHER" id="PTHR45712">
    <property type="entry name" value="AGAP008170-PA"/>
    <property type="match status" value="1"/>
</dbReference>
<feature type="disulfide bond" evidence="15">
    <location>
        <begin position="708"/>
        <end position="717"/>
    </location>
</feature>
<dbReference type="PANTHER" id="PTHR45712:SF22">
    <property type="entry name" value="INSULIN-LIKE GROWTH FACTOR-BINDING PROTEIN COMPLEX ACID LABILE SUBUNIT"/>
    <property type="match status" value="1"/>
</dbReference>
<proteinExistence type="inferred from homology"/>
<dbReference type="Proteomes" id="UP000606274">
    <property type="component" value="Unassembled WGS sequence"/>
</dbReference>
<dbReference type="SUPFAM" id="SSF52058">
    <property type="entry name" value="L domain-like"/>
    <property type="match status" value="1"/>
</dbReference>
<dbReference type="AlphaFoldDB" id="A0A8T0ACN0"/>
<evidence type="ECO:0000256" key="7">
    <source>
        <dbReference type="ARBA" id="ARBA00022729"/>
    </source>
</evidence>
<keyword evidence="6 17" id="KW-0812">Transmembrane</keyword>
<feature type="transmembrane region" description="Helical" evidence="17">
    <location>
        <begin position="849"/>
        <end position="873"/>
    </location>
</feature>
<dbReference type="GO" id="GO:0016758">
    <property type="term" value="F:hexosyltransferase activity"/>
    <property type="evidence" value="ECO:0007669"/>
    <property type="project" value="InterPro"/>
</dbReference>
<keyword evidence="14" id="KW-0325">Glycoprotein</keyword>
<dbReference type="Pfam" id="PF13855">
    <property type="entry name" value="LRR_8"/>
    <property type="match status" value="2"/>
</dbReference>
<dbReference type="SMART" id="SM00365">
    <property type="entry name" value="LRR_SD22"/>
    <property type="match status" value="3"/>
</dbReference>
<dbReference type="PROSITE" id="PS51450">
    <property type="entry name" value="LRR"/>
    <property type="match status" value="2"/>
</dbReference>
<keyword evidence="5" id="KW-0808">Transferase</keyword>
<keyword evidence="10 17" id="KW-1133">Transmembrane helix</keyword>
<evidence type="ECO:0000256" key="11">
    <source>
        <dbReference type="ARBA" id="ARBA00023034"/>
    </source>
</evidence>
<keyword evidence="21" id="KW-1185">Reference proteome</keyword>